<dbReference type="SUPFAM" id="SSF56235">
    <property type="entry name" value="N-terminal nucleophile aminohydrolases (Ntn hydrolases)"/>
    <property type="match status" value="1"/>
</dbReference>
<dbReference type="Gene3D" id="3.40.50.300">
    <property type="entry name" value="P-loop containing nucleotide triphosphate hydrolases"/>
    <property type="match status" value="2"/>
</dbReference>
<dbReference type="PROSITE" id="PS51194">
    <property type="entry name" value="HELICASE_CTER"/>
    <property type="match status" value="1"/>
</dbReference>
<dbReference type="InterPro" id="IPR018524">
    <property type="entry name" value="DNA/RNA_endonuclease_AS"/>
</dbReference>
<dbReference type="Pfam" id="PF01223">
    <property type="entry name" value="Endonuclease_NS"/>
    <property type="match status" value="1"/>
</dbReference>
<dbReference type="SUPFAM" id="SSF50494">
    <property type="entry name" value="Trypsin-like serine proteases"/>
    <property type="match status" value="1"/>
</dbReference>
<keyword evidence="9" id="KW-0547">Nucleotide-binding</keyword>
<evidence type="ECO:0000256" key="17">
    <source>
        <dbReference type="ARBA" id="ARBA00038041"/>
    </source>
</evidence>
<dbReference type="PROSITE" id="PS01070">
    <property type="entry name" value="NUCLEASE_NON_SPEC"/>
    <property type="match status" value="1"/>
</dbReference>
<feature type="region of interest" description="Disordered" evidence="22">
    <location>
        <begin position="1582"/>
        <end position="1601"/>
    </location>
</feature>
<keyword evidence="21" id="KW-0175">Coiled coil</keyword>
<feature type="compositionally biased region" description="Basic and acidic residues" evidence="22">
    <location>
        <begin position="576"/>
        <end position="585"/>
    </location>
</feature>
<dbReference type="InterPro" id="IPR001650">
    <property type="entry name" value="Helicase_C-like"/>
</dbReference>
<feature type="compositionally biased region" description="Basic and acidic residues" evidence="22">
    <location>
        <begin position="537"/>
        <end position="550"/>
    </location>
</feature>
<feature type="domain" description="Helicase ATP-binding" evidence="24">
    <location>
        <begin position="46"/>
        <end position="227"/>
    </location>
</feature>
<dbReference type="CDD" id="cd18787">
    <property type="entry name" value="SF2_C_DEAD"/>
    <property type="match status" value="1"/>
</dbReference>
<feature type="region of interest" description="Disordered" evidence="22">
    <location>
        <begin position="229"/>
        <end position="253"/>
    </location>
</feature>
<dbReference type="GO" id="GO:0006511">
    <property type="term" value="P:ubiquitin-dependent protein catabolic process"/>
    <property type="evidence" value="ECO:0007669"/>
    <property type="project" value="InterPro"/>
</dbReference>
<evidence type="ECO:0000256" key="21">
    <source>
        <dbReference type="SAM" id="Coils"/>
    </source>
</evidence>
<evidence type="ECO:0000256" key="7">
    <source>
        <dbReference type="ARBA" id="ARBA00022722"/>
    </source>
</evidence>
<gene>
    <name evidence="27" type="ORF">BE221DRAFT_62505</name>
</gene>
<dbReference type="SMART" id="SM00490">
    <property type="entry name" value="HELICc"/>
    <property type="match status" value="1"/>
</dbReference>
<dbReference type="Pfam" id="PF10584">
    <property type="entry name" value="Proteasome_A_N"/>
    <property type="match status" value="1"/>
</dbReference>
<dbReference type="Pfam" id="PF13365">
    <property type="entry name" value="Trypsin_2"/>
    <property type="match status" value="1"/>
</dbReference>
<evidence type="ECO:0000259" key="26">
    <source>
        <dbReference type="PROSITE" id="PS51195"/>
    </source>
</evidence>
<dbReference type="CDD" id="cd03755">
    <property type="entry name" value="proteasome_alpha_type_7"/>
    <property type="match status" value="1"/>
</dbReference>
<keyword evidence="7" id="KW-0540">Nuclease</keyword>
<dbReference type="InterPro" id="IPR000426">
    <property type="entry name" value="Proteasome_asu_N"/>
</dbReference>
<feature type="compositionally biased region" description="Low complexity" evidence="22">
    <location>
        <begin position="1875"/>
        <end position="1890"/>
    </location>
</feature>
<dbReference type="InterPro" id="IPR001604">
    <property type="entry name" value="Endo_G_ENPP1-like_dom"/>
</dbReference>
<feature type="compositionally biased region" description="Acidic residues" evidence="22">
    <location>
        <begin position="229"/>
        <end position="244"/>
    </location>
</feature>
<dbReference type="InterPro" id="IPR014001">
    <property type="entry name" value="Helicase_ATP-bd"/>
</dbReference>
<keyword evidence="11" id="KW-0378">Hydrolase</keyword>
<dbReference type="SMART" id="SM00228">
    <property type="entry name" value="PDZ"/>
    <property type="match status" value="1"/>
</dbReference>
<evidence type="ECO:0000259" key="24">
    <source>
        <dbReference type="PROSITE" id="PS51192"/>
    </source>
</evidence>
<dbReference type="InterPro" id="IPR023332">
    <property type="entry name" value="Proteasome_alpha-type"/>
</dbReference>
<dbReference type="GO" id="GO:0004252">
    <property type="term" value="F:serine-type endopeptidase activity"/>
    <property type="evidence" value="ECO:0007669"/>
    <property type="project" value="InterPro"/>
</dbReference>
<dbReference type="InterPro" id="IPR044929">
    <property type="entry name" value="DNA/RNA_non-sp_Endonuclease_sf"/>
</dbReference>
<dbReference type="GO" id="GO:0003723">
    <property type="term" value="F:RNA binding"/>
    <property type="evidence" value="ECO:0007669"/>
    <property type="project" value="UniProtKB-KW"/>
</dbReference>
<dbReference type="InterPro" id="IPR014014">
    <property type="entry name" value="RNA_helicase_DEAD_Q_motif"/>
</dbReference>
<dbReference type="PANTHER" id="PTHR47959:SF21">
    <property type="entry name" value="DEAD-BOX HELICASE 56"/>
    <property type="match status" value="1"/>
</dbReference>
<dbReference type="SMART" id="SM00948">
    <property type="entry name" value="Proteasome_A_N"/>
    <property type="match status" value="1"/>
</dbReference>
<name>A0A1Y5I332_OSTTA</name>
<keyword evidence="13" id="KW-0067">ATP-binding</keyword>
<evidence type="ECO:0000256" key="4">
    <source>
        <dbReference type="ARBA" id="ARBA00010541"/>
    </source>
</evidence>
<dbReference type="PROSITE" id="PS50106">
    <property type="entry name" value="PDZ"/>
    <property type="match status" value="1"/>
</dbReference>
<dbReference type="SMART" id="SM00477">
    <property type="entry name" value="NUC"/>
    <property type="match status" value="1"/>
</dbReference>
<dbReference type="PANTHER" id="PTHR47959">
    <property type="entry name" value="ATP-DEPENDENT RNA HELICASE RHLE-RELATED"/>
    <property type="match status" value="1"/>
</dbReference>
<comment type="cofactor">
    <cofactor evidence="1">
        <name>Mg(2+)</name>
        <dbReference type="ChEBI" id="CHEBI:18420"/>
    </cofactor>
</comment>
<dbReference type="InterPro" id="IPR001478">
    <property type="entry name" value="PDZ"/>
</dbReference>
<evidence type="ECO:0000256" key="9">
    <source>
        <dbReference type="ARBA" id="ARBA00022741"/>
    </source>
</evidence>
<dbReference type="SUPFAM" id="SSF52540">
    <property type="entry name" value="P-loop containing nucleoside triphosphate hydrolases"/>
    <property type="match status" value="2"/>
</dbReference>
<dbReference type="InterPro" id="IPR027417">
    <property type="entry name" value="P-loop_NTPase"/>
</dbReference>
<keyword evidence="10" id="KW-0255">Endonuclease</keyword>
<feature type="region of interest" description="Disordered" evidence="22">
    <location>
        <begin position="345"/>
        <end position="367"/>
    </location>
</feature>
<dbReference type="InterPro" id="IPR009003">
    <property type="entry name" value="Peptidase_S1_PA"/>
</dbReference>
<feature type="region of interest" description="Disordered" evidence="22">
    <location>
        <begin position="1874"/>
        <end position="1896"/>
    </location>
</feature>
<dbReference type="Pfam" id="PF00227">
    <property type="entry name" value="Proteasome"/>
    <property type="match status" value="1"/>
</dbReference>
<feature type="compositionally biased region" description="Basic and acidic residues" evidence="22">
    <location>
        <begin position="1589"/>
        <end position="1601"/>
    </location>
</feature>
<dbReference type="SUPFAM" id="SSF50156">
    <property type="entry name" value="PDZ domain-like"/>
    <property type="match status" value="1"/>
</dbReference>
<evidence type="ECO:0000313" key="27">
    <source>
        <dbReference type="EMBL" id="OUS42483.1"/>
    </source>
</evidence>
<dbReference type="InterPro" id="IPR036034">
    <property type="entry name" value="PDZ_sf"/>
</dbReference>
<dbReference type="Pfam" id="PF17820">
    <property type="entry name" value="PDZ_6"/>
    <property type="match status" value="1"/>
</dbReference>
<dbReference type="Gene3D" id="2.30.42.10">
    <property type="match status" value="1"/>
</dbReference>
<dbReference type="InterPro" id="IPR020821">
    <property type="entry name" value="ENPP1-3/EXOG-like_nuc-like"/>
</dbReference>
<dbReference type="InterPro" id="IPR001940">
    <property type="entry name" value="Peptidase_S1C"/>
</dbReference>
<dbReference type="GO" id="GO:0019773">
    <property type="term" value="C:proteasome core complex, alpha-subunit complex"/>
    <property type="evidence" value="ECO:0007669"/>
    <property type="project" value="UniProtKB-UniRule"/>
</dbReference>
<evidence type="ECO:0000256" key="16">
    <source>
        <dbReference type="ARBA" id="ARBA00022942"/>
    </source>
</evidence>
<evidence type="ECO:0000256" key="18">
    <source>
        <dbReference type="ARBA" id="ARBA00047984"/>
    </source>
</evidence>
<feature type="domain" description="PDZ" evidence="23">
    <location>
        <begin position="1115"/>
        <end position="1187"/>
    </location>
</feature>
<dbReference type="Gene3D" id="3.40.570.10">
    <property type="entry name" value="Extracellular Endonuclease, subunit A"/>
    <property type="match status" value="1"/>
</dbReference>
<comment type="similarity">
    <text evidence="20">Belongs to the peptidase T1A family.</text>
</comment>
<dbReference type="NCBIfam" id="NF003075">
    <property type="entry name" value="PRK03996.1"/>
    <property type="match status" value="1"/>
</dbReference>
<comment type="subcellular location">
    <subcellularLocation>
        <location evidence="2">Cytoplasm</location>
    </subcellularLocation>
</comment>
<evidence type="ECO:0000256" key="1">
    <source>
        <dbReference type="ARBA" id="ARBA00001946"/>
    </source>
</evidence>
<evidence type="ECO:0000256" key="2">
    <source>
        <dbReference type="ARBA" id="ARBA00004496"/>
    </source>
</evidence>
<dbReference type="FunFam" id="3.60.20.10:FF:000004">
    <property type="entry name" value="Proteasome subunit alpha type-4"/>
    <property type="match status" value="1"/>
</dbReference>
<dbReference type="InterPro" id="IPR050079">
    <property type="entry name" value="DEAD_box_RNA_helicase"/>
</dbReference>
<keyword evidence="12 27" id="KW-0347">Helicase</keyword>
<proteinExistence type="inferred from homology"/>
<dbReference type="Pfam" id="PF00271">
    <property type="entry name" value="Helicase_C"/>
    <property type="match status" value="1"/>
</dbReference>
<reference evidence="27" key="1">
    <citation type="submission" date="2017-04" db="EMBL/GenBank/DDBJ databases">
        <title>Population genomics of picophytoplankton unveils novel chromosome hypervariability.</title>
        <authorList>
            <consortium name="DOE Joint Genome Institute"/>
            <person name="Blanc-Mathieu R."/>
            <person name="Krasovec M."/>
            <person name="Hebrard M."/>
            <person name="Yau S."/>
            <person name="Desgranges E."/>
            <person name="Martin J."/>
            <person name="Schackwitz W."/>
            <person name="Kuo A."/>
            <person name="Salin G."/>
            <person name="Donnadieu C."/>
            <person name="Desdevises Y."/>
            <person name="Sanchez-Ferandin S."/>
            <person name="Moreau H."/>
            <person name="Rivals E."/>
            <person name="Grigoriev I.V."/>
            <person name="Grimsley N."/>
            <person name="Eyre-Walker A."/>
            <person name="Piganeau G."/>
        </authorList>
    </citation>
    <scope>NUCLEOTIDE SEQUENCE [LARGE SCALE GENOMIC DNA]</scope>
    <source>
        <strain evidence="27">RCC 1115</strain>
    </source>
</reference>
<dbReference type="GO" id="GO:0005524">
    <property type="term" value="F:ATP binding"/>
    <property type="evidence" value="ECO:0007669"/>
    <property type="project" value="UniProtKB-KW"/>
</dbReference>
<evidence type="ECO:0000256" key="6">
    <source>
        <dbReference type="ARBA" id="ARBA00022490"/>
    </source>
</evidence>
<dbReference type="PROSITE" id="PS51195">
    <property type="entry name" value="Q_MOTIF"/>
    <property type="match status" value="1"/>
</dbReference>
<keyword evidence="6" id="KW-0963">Cytoplasm</keyword>
<evidence type="ECO:0000256" key="13">
    <source>
        <dbReference type="ARBA" id="ARBA00022840"/>
    </source>
</evidence>
<comment type="catalytic activity">
    <reaction evidence="18">
        <text>ATP + H2O = ADP + phosphate + H(+)</text>
        <dbReference type="Rhea" id="RHEA:13065"/>
        <dbReference type="ChEBI" id="CHEBI:15377"/>
        <dbReference type="ChEBI" id="CHEBI:15378"/>
        <dbReference type="ChEBI" id="CHEBI:30616"/>
        <dbReference type="ChEBI" id="CHEBI:43474"/>
        <dbReference type="ChEBI" id="CHEBI:456216"/>
        <dbReference type="EC" id="3.6.4.13"/>
    </reaction>
</comment>
<keyword evidence="8" id="KW-0479">Metal-binding</keyword>
<dbReference type="SUPFAM" id="SSF54060">
    <property type="entry name" value="His-Me finger endonucleases"/>
    <property type="match status" value="1"/>
</dbReference>
<comment type="similarity">
    <text evidence="3">Belongs to the DNA/RNA non-specific endonuclease family.</text>
</comment>
<evidence type="ECO:0000256" key="11">
    <source>
        <dbReference type="ARBA" id="ARBA00022801"/>
    </source>
</evidence>
<dbReference type="EMBL" id="KZ155838">
    <property type="protein sequence ID" value="OUS42483.1"/>
    <property type="molecule type" value="Genomic_DNA"/>
</dbReference>
<dbReference type="InterPro" id="IPR001353">
    <property type="entry name" value="Proteasome_sua/b"/>
</dbReference>
<evidence type="ECO:0000256" key="8">
    <source>
        <dbReference type="ARBA" id="ARBA00022723"/>
    </source>
</evidence>
<dbReference type="PROSITE" id="PS51192">
    <property type="entry name" value="HELICASE_ATP_BIND_1"/>
    <property type="match status" value="1"/>
</dbReference>
<dbReference type="GO" id="GO:0005829">
    <property type="term" value="C:cytosol"/>
    <property type="evidence" value="ECO:0007669"/>
    <property type="project" value="TreeGrafter"/>
</dbReference>
<dbReference type="Gene3D" id="2.40.10.120">
    <property type="match status" value="1"/>
</dbReference>
<dbReference type="eggNOG" id="KOG0346">
    <property type="taxonomic scope" value="Eukaryota"/>
</dbReference>
<dbReference type="Pfam" id="PF00270">
    <property type="entry name" value="DEAD"/>
    <property type="match status" value="1"/>
</dbReference>
<dbReference type="Proteomes" id="UP000195557">
    <property type="component" value="Unassembled WGS sequence"/>
</dbReference>
<dbReference type="PROSITE" id="PS51475">
    <property type="entry name" value="PROTEASOME_ALPHA_2"/>
    <property type="match status" value="1"/>
</dbReference>
<dbReference type="InterPro" id="IPR011545">
    <property type="entry name" value="DEAD/DEAH_box_helicase_dom"/>
</dbReference>
<feature type="coiled-coil region" evidence="21">
    <location>
        <begin position="1507"/>
        <end position="1541"/>
    </location>
</feature>
<evidence type="ECO:0000256" key="3">
    <source>
        <dbReference type="ARBA" id="ARBA00010052"/>
    </source>
</evidence>
<keyword evidence="14" id="KW-0460">Magnesium</keyword>
<feature type="region of interest" description="Disordered" evidence="22">
    <location>
        <begin position="516"/>
        <end position="589"/>
    </location>
</feature>
<evidence type="ECO:0000256" key="19">
    <source>
        <dbReference type="PROSITE-ProRule" id="PRU00552"/>
    </source>
</evidence>
<evidence type="ECO:0000256" key="14">
    <source>
        <dbReference type="ARBA" id="ARBA00022842"/>
    </source>
</evidence>
<evidence type="ECO:0000256" key="15">
    <source>
        <dbReference type="ARBA" id="ARBA00022884"/>
    </source>
</evidence>
<dbReference type="EC" id="3.6.4.13" evidence="5"/>
<dbReference type="GO" id="GO:0004519">
    <property type="term" value="F:endonuclease activity"/>
    <property type="evidence" value="ECO:0007669"/>
    <property type="project" value="UniProtKB-KW"/>
</dbReference>
<dbReference type="SMART" id="SM00487">
    <property type="entry name" value="DEXDc"/>
    <property type="match status" value="1"/>
</dbReference>
<evidence type="ECO:0000256" key="12">
    <source>
        <dbReference type="ARBA" id="ARBA00022806"/>
    </source>
</evidence>
<keyword evidence="15" id="KW-0694">RNA-binding</keyword>
<dbReference type="GO" id="GO:0046872">
    <property type="term" value="F:metal ion binding"/>
    <property type="evidence" value="ECO:0007669"/>
    <property type="project" value="UniProtKB-KW"/>
</dbReference>
<feature type="domain" description="DEAD-box RNA helicase Q" evidence="26">
    <location>
        <begin position="15"/>
        <end position="43"/>
    </location>
</feature>
<dbReference type="InterPro" id="IPR029055">
    <property type="entry name" value="Ntn_hydrolases_N"/>
</dbReference>
<dbReference type="GO" id="GO:0016887">
    <property type="term" value="F:ATP hydrolysis activity"/>
    <property type="evidence" value="ECO:0007669"/>
    <property type="project" value="RHEA"/>
</dbReference>
<accession>A0A1Y5I332</accession>
<sequence>MDLARDDVADDHALRAWTDLGLHRAVARALVRANMTRPTAVQRRAIPLALEGRSVVVRSSTGSGKTMSYVAPIVHALCGTASERKRGLRAIVFAPTRELARQVRRACASTTRLCAPGCRVGELPAPSAGTSVLRETAGSPPEILVSTPARVAECVRGGYFPPGALEEELETVVLDEVDLLLSFGYVDDIKSVMKAVKRGTRVMMLSATLSPEVEELRDVVAHKPTTVDVEDEEAAMKEDGDDQDDGKPSGPNISHYSLEIAKSSDRLLYTMALLRLGLCKKKVLVFVSNADTAVRLRLFLHKFGVPTCALHSELPANSRAHILQEFNRGVYDFMVAAADDARVATEVEEEEEEDKAPTRESKKKKKDRRDKEFGVVRGIDFQAVGTVINFEVPATAAAYVHRVGRTGRAGKSGTAITIVSPTEEEAFKQIQENLASTVGETVAATQLIQPFDRLPKEAVDALRYRAEDAARAVGKTAVKEARVRELKQELLNSERLAAHFEDNADDLALLKHDSSLSKNPDAKHLSHLPGYLRGTKKRGDSRAVEPDSKHAKAAANYQLDVDVAEFGSKKKRKRSDKRETGPDLRQKHKFKAHYNSSCRYTSVQFGTTLSHTSRAPTSSIGRTSSIDANAATTKSRVCSSSLRNAHTLDNTEAANVSAFSSGLNRASAGLVTSECLVPSRVSTNRLFSSTITALTFLNRSHVVSRHANATTSSLSVSSNARHDDCGVVLAATTASACNPLTVSLHPSHVVHAGTSAAFVHASSVSIAAVCVNRRLDVPTSFPLPSPSRRARRRSAYAASLAPSLTRVLEFERMTSASRASIVDADKGRGGGLGRTIVGVGVAMACGLGASAPAQARRGTSAEPARASASFERFVGVERGRSGRGMLGKDARAKRNSFVRDAANAIGPAVVRIDSDAVSLKRATGVSGGSNAERQGAKMGSNARSGVIRGTGCGLVIDADRGYVVTNSHVVKSEEQVKVTFIDGNVYDGEVKGVDSLTDIALIRLKPRAGHALPQARLGDSDHVEVGDYAIALGNPLGLDNSVTLGIISNVHRTSAELGITDRRVDFVQTDCAINPGNSGGPLVNEFSEVVALNTAIRADAEGIGFAIPINTVKRVVGLLANGEKVPHPFIGIRMVDNFTANSAFGDRAQEIPVGTVIVDIIEKSPAALAGLAVGDVITAVDGVVLNGAQILDRVKGTAPGESYEFTVFRPSAQDSHMHRRVIIRVGDLAEHNNRRVNTEERNVSPPGVGVRPPRIPLRCSSAMPYDSAITVFSPDGHLFQVRARRNDAFDARSKIIACARAIVEYAMEAVRKGTLAVGVRGKDCVVLGVERKAVPKLQDTRTIRKIQMLDDHVAVAFAGLTADARILINRARTECQSHRLTLEDAASVEYIARYVGGVQQKYTQSGGVRPFGLSTLISGFSPEGKPQLFHTDPSGTYSQWKANAIGRNAKSVREWLEKHYDEFSGEDAIKFTLKALLEVVEPGSKNIELAVMRTPTSGLEMLSAETIDTMVKAIEDEKAELDKAKKEKARAAAEAAAAASTQHRPAAGAPRLAASFALGAALGATAAYAYARRTLSEANRIASGDDASASERAENTETVEHEAMRHGWPLDTSSVIHQKSSYVHAFDGRTRNPRWVMEVITRETVGGSGSRKRSDFAEDEAVSWKHRSRLADYRGSGYDRGHLVAAADQKGSQEDMDATFALSNVSPQVGEGFNRDYWAKLEQFVRDEACADGTKAAYVATGPLFLASRSESADAESFDASARAVDHANVGAPRPTVWEMRHPMLGEPPALMAVPTHFFKVVFVEGEDSRVSCAAFVLPNSSIPKNVPLRRFVVPLTDLEIVSGLEFFRRGLAGEDRRRYERAEQTFLTTTAKQLPGSGKLPSLPPSKSGVSAPFNPLGDQSELVKESGKKWNDVRHLCDITACELKPSKWDKK</sequence>
<organism evidence="27">
    <name type="scientific">Ostreococcus tauri</name>
    <name type="common">Marine green alga</name>
    <dbReference type="NCBI Taxonomy" id="70448"/>
    <lineage>
        <taxon>Eukaryota</taxon>
        <taxon>Viridiplantae</taxon>
        <taxon>Chlorophyta</taxon>
        <taxon>Mamiellophyceae</taxon>
        <taxon>Mamiellales</taxon>
        <taxon>Bathycoccaceae</taxon>
        <taxon>Ostreococcus</taxon>
    </lineage>
</organism>
<keyword evidence="16 20" id="KW-0647">Proteasome</keyword>
<dbReference type="PRINTS" id="PR00834">
    <property type="entry name" value="PROTEASES2C"/>
</dbReference>
<dbReference type="InterPro" id="IPR044925">
    <property type="entry name" value="His-Me_finger_sf"/>
</dbReference>
<dbReference type="Gene3D" id="3.60.20.10">
    <property type="entry name" value="Glutamine Phosphoribosylpyrophosphate, subunit 1, domain 1"/>
    <property type="match status" value="1"/>
</dbReference>
<dbReference type="GO" id="GO:0003724">
    <property type="term" value="F:RNA helicase activity"/>
    <property type="evidence" value="ECO:0007669"/>
    <property type="project" value="UniProtKB-EC"/>
</dbReference>
<protein>
    <recommendedName>
        <fullName evidence="5">RNA helicase</fullName>
        <ecNumber evidence="5">3.6.4.13</ecNumber>
    </recommendedName>
</protein>
<evidence type="ECO:0000256" key="20">
    <source>
        <dbReference type="PROSITE-ProRule" id="PRU00808"/>
    </source>
</evidence>
<feature type="short sequence motif" description="Q motif" evidence="19">
    <location>
        <begin position="15"/>
        <end position="43"/>
    </location>
</feature>
<comment type="similarity">
    <text evidence="4">Belongs to the peptidase S1C family.</text>
</comment>
<feature type="domain" description="Helicase C-terminal" evidence="25">
    <location>
        <begin position="272"/>
        <end position="449"/>
    </location>
</feature>
<comment type="similarity">
    <text evidence="17">Belongs to the DEAD box helicase family. DDX56/DBP9 subfamily.</text>
</comment>
<feature type="region of interest" description="Disordered" evidence="22">
    <location>
        <begin position="923"/>
        <end position="942"/>
    </location>
</feature>
<dbReference type="InterPro" id="IPR041489">
    <property type="entry name" value="PDZ_6"/>
</dbReference>
<evidence type="ECO:0000259" key="25">
    <source>
        <dbReference type="PROSITE" id="PS51194"/>
    </source>
</evidence>
<evidence type="ECO:0000256" key="5">
    <source>
        <dbReference type="ARBA" id="ARBA00012552"/>
    </source>
</evidence>
<dbReference type="SMART" id="SM00892">
    <property type="entry name" value="Endonuclease_NS"/>
    <property type="match status" value="1"/>
</dbReference>
<dbReference type="CDD" id="cd00091">
    <property type="entry name" value="NUC"/>
    <property type="match status" value="1"/>
</dbReference>
<evidence type="ECO:0000256" key="10">
    <source>
        <dbReference type="ARBA" id="ARBA00022759"/>
    </source>
</evidence>
<evidence type="ECO:0000259" key="23">
    <source>
        <dbReference type="PROSITE" id="PS50106"/>
    </source>
</evidence>
<evidence type="ECO:0000256" key="22">
    <source>
        <dbReference type="SAM" id="MobiDB-lite"/>
    </source>
</evidence>